<keyword evidence="3" id="KW-1185">Reference proteome</keyword>
<sequence length="44" mass="5582">MKFNSMSKKMDFYLFFYKKINVLFLFWLTYFVWVRLCGNNIKQK</sequence>
<evidence type="ECO:0000313" key="3">
    <source>
        <dbReference type="Proteomes" id="UP000044377"/>
    </source>
</evidence>
<gene>
    <name evidence="2" type="ORF">BN1221_01574</name>
</gene>
<dbReference type="AlphaFoldDB" id="A0A0G4JTX5"/>
<organism evidence="2 3">
    <name type="scientific">Brenneria goodwinii</name>
    <dbReference type="NCBI Taxonomy" id="1109412"/>
    <lineage>
        <taxon>Bacteria</taxon>
        <taxon>Pseudomonadati</taxon>
        <taxon>Pseudomonadota</taxon>
        <taxon>Gammaproteobacteria</taxon>
        <taxon>Enterobacterales</taxon>
        <taxon>Pectobacteriaceae</taxon>
        <taxon>Brenneria</taxon>
    </lineage>
</organism>
<proteinExistence type="predicted"/>
<evidence type="ECO:0000256" key="1">
    <source>
        <dbReference type="SAM" id="Phobius"/>
    </source>
</evidence>
<feature type="transmembrane region" description="Helical" evidence="1">
    <location>
        <begin position="12"/>
        <end position="33"/>
    </location>
</feature>
<keyword evidence="1" id="KW-0472">Membrane</keyword>
<keyword evidence="1" id="KW-0812">Transmembrane</keyword>
<evidence type="ECO:0000313" key="2">
    <source>
        <dbReference type="EMBL" id="CPR15546.1"/>
    </source>
</evidence>
<keyword evidence="1" id="KW-1133">Transmembrane helix</keyword>
<dbReference type="Proteomes" id="UP000044377">
    <property type="component" value="Unassembled WGS sequence"/>
</dbReference>
<reference evidence="3" key="1">
    <citation type="submission" date="2015-01" db="EMBL/GenBank/DDBJ databases">
        <authorList>
            <person name="Paterson Steve"/>
        </authorList>
    </citation>
    <scope>NUCLEOTIDE SEQUENCE [LARGE SCALE GENOMIC DNA]</scope>
    <source>
        <strain evidence="3">OBR1</strain>
    </source>
</reference>
<protein>
    <submittedName>
        <fullName evidence="2">Uncharacterized protein</fullName>
    </submittedName>
</protein>
<dbReference type="STRING" id="1109412.BN1221_01574"/>
<accession>A0A0G4JTX5</accession>
<name>A0A0G4JTX5_9GAMM</name>
<dbReference type="EMBL" id="CGIG01000001">
    <property type="protein sequence ID" value="CPR15546.1"/>
    <property type="molecule type" value="Genomic_DNA"/>
</dbReference>